<name>A0AA40CN25_9PEZI</name>
<comment type="caution">
    <text evidence="1">The sequence shown here is derived from an EMBL/GenBank/DDBJ whole genome shotgun (WGS) entry which is preliminary data.</text>
</comment>
<accession>A0AA40CN25</accession>
<protein>
    <submittedName>
        <fullName evidence="1">Uncharacterized protein</fullName>
    </submittedName>
</protein>
<organism evidence="1 2">
    <name type="scientific">Cercophora newfieldiana</name>
    <dbReference type="NCBI Taxonomy" id="92897"/>
    <lineage>
        <taxon>Eukaryota</taxon>
        <taxon>Fungi</taxon>
        <taxon>Dikarya</taxon>
        <taxon>Ascomycota</taxon>
        <taxon>Pezizomycotina</taxon>
        <taxon>Sordariomycetes</taxon>
        <taxon>Sordariomycetidae</taxon>
        <taxon>Sordariales</taxon>
        <taxon>Lasiosphaeriaceae</taxon>
        <taxon>Cercophora</taxon>
    </lineage>
</organism>
<keyword evidence="2" id="KW-1185">Reference proteome</keyword>
<evidence type="ECO:0000313" key="2">
    <source>
        <dbReference type="Proteomes" id="UP001174936"/>
    </source>
</evidence>
<gene>
    <name evidence="1" type="ORF">B0T16DRAFT_459219</name>
</gene>
<sequence>MASPAEADLPPRPSVSMHAMPMGGLLVDVHGLDELSPSATRITCLWLHHQRLGNKERMADVAARCVAAWNERSPKTKSRASPGRGLIALAFDQRNHGTRLISDKGNESWNKGNETHAQDMFGIMAGAVVDQGVLIDLVGSYLFRDQPERLIDRHLALGVSMGGHSVWQLMFAEPRVSAAVVVVGCPDFTYMISDRAKRSKLSTAVADDGMVSFLGSKDFPPSLVEACRKYDPKCLVFGLTPVPKPSSSPAPGLGGDLARQKIEQSLSGKKFLLCSGGEDKLVPYRCSEPFVSWLKDAAGSWLKHCDISVEDKVYPGVGHTFDVKMIEDAVRFVVDNTESPDVGSPPSKI</sequence>
<proteinExistence type="predicted"/>
<dbReference type="SUPFAM" id="SSF53474">
    <property type="entry name" value="alpha/beta-Hydrolases"/>
    <property type="match status" value="1"/>
</dbReference>
<evidence type="ECO:0000313" key="1">
    <source>
        <dbReference type="EMBL" id="KAK0643024.1"/>
    </source>
</evidence>
<dbReference type="PANTHER" id="PTHR47381">
    <property type="entry name" value="ALPHA/BETA-HYDROLASES SUPERFAMILY PROTEIN"/>
    <property type="match status" value="1"/>
</dbReference>
<dbReference type="Proteomes" id="UP001174936">
    <property type="component" value="Unassembled WGS sequence"/>
</dbReference>
<dbReference type="PANTHER" id="PTHR47381:SF3">
    <property type="entry name" value="ALPHA_BETA-HYDROLASES SUPERFAMILY PROTEIN"/>
    <property type="match status" value="1"/>
</dbReference>
<dbReference type="EMBL" id="JAULSV010000005">
    <property type="protein sequence ID" value="KAK0643024.1"/>
    <property type="molecule type" value="Genomic_DNA"/>
</dbReference>
<reference evidence="1" key="1">
    <citation type="submission" date="2023-06" db="EMBL/GenBank/DDBJ databases">
        <title>Genome-scale phylogeny and comparative genomics of the fungal order Sordariales.</title>
        <authorList>
            <consortium name="Lawrence Berkeley National Laboratory"/>
            <person name="Hensen N."/>
            <person name="Bonometti L."/>
            <person name="Westerberg I."/>
            <person name="Brannstrom I.O."/>
            <person name="Guillou S."/>
            <person name="Cros-Aarteil S."/>
            <person name="Calhoun S."/>
            <person name="Haridas S."/>
            <person name="Kuo A."/>
            <person name="Mondo S."/>
            <person name="Pangilinan J."/>
            <person name="Riley R."/>
            <person name="Labutti K."/>
            <person name="Andreopoulos B."/>
            <person name="Lipzen A."/>
            <person name="Chen C."/>
            <person name="Yanf M."/>
            <person name="Daum C."/>
            <person name="Ng V."/>
            <person name="Clum A."/>
            <person name="Steindorff A."/>
            <person name="Ohm R."/>
            <person name="Martin F."/>
            <person name="Silar P."/>
            <person name="Natvig D."/>
            <person name="Lalanne C."/>
            <person name="Gautier V."/>
            <person name="Ament-Velasquez S.L."/>
            <person name="Kruys A."/>
            <person name="Hutchinson M.I."/>
            <person name="Powell A.J."/>
            <person name="Barry K."/>
            <person name="Miller A.N."/>
            <person name="Grigoriev I.V."/>
            <person name="Debuchy R."/>
            <person name="Gladieux P."/>
            <person name="Thoren M.H."/>
            <person name="Johannesson H."/>
        </authorList>
    </citation>
    <scope>NUCLEOTIDE SEQUENCE</scope>
    <source>
        <strain evidence="1">SMH2532-1</strain>
    </source>
</reference>
<dbReference type="InterPro" id="IPR029058">
    <property type="entry name" value="AB_hydrolase_fold"/>
</dbReference>
<dbReference type="Gene3D" id="3.40.50.1820">
    <property type="entry name" value="alpha/beta hydrolase"/>
    <property type="match status" value="1"/>
</dbReference>
<dbReference type="AlphaFoldDB" id="A0AA40CN25"/>